<dbReference type="EMBL" id="JAPXFL010000011">
    <property type="protein sequence ID" value="KAK9499336.1"/>
    <property type="molecule type" value="Genomic_DNA"/>
</dbReference>
<dbReference type="AlphaFoldDB" id="A0AAW1CLC5"/>
<reference evidence="1 2" key="1">
    <citation type="submission" date="2022-12" db="EMBL/GenBank/DDBJ databases">
        <title>Chromosome-level genome assembly of true bugs.</title>
        <authorList>
            <person name="Ma L."/>
            <person name="Li H."/>
        </authorList>
    </citation>
    <scope>NUCLEOTIDE SEQUENCE [LARGE SCALE GENOMIC DNA]</scope>
    <source>
        <strain evidence="1">Lab_2022b</strain>
    </source>
</reference>
<protein>
    <submittedName>
        <fullName evidence="1">Uncharacterized protein</fullName>
    </submittedName>
</protein>
<comment type="caution">
    <text evidence="1">The sequence shown here is derived from an EMBL/GenBank/DDBJ whole genome shotgun (WGS) entry which is preliminary data.</text>
</comment>
<proteinExistence type="predicted"/>
<keyword evidence="2" id="KW-1185">Reference proteome</keyword>
<gene>
    <name evidence="1" type="ORF">O3M35_002389</name>
</gene>
<dbReference type="Proteomes" id="UP001461498">
    <property type="component" value="Unassembled WGS sequence"/>
</dbReference>
<accession>A0AAW1CLC5</accession>
<sequence length="51" mass="5897">MAELEDMCPSWEPQRSNQTIIPTIKQLSPILSSKSDQCSQLYQKPISRLYL</sequence>
<organism evidence="1 2">
    <name type="scientific">Rhynocoris fuscipes</name>
    <dbReference type="NCBI Taxonomy" id="488301"/>
    <lineage>
        <taxon>Eukaryota</taxon>
        <taxon>Metazoa</taxon>
        <taxon>Ecdysozoa</taxon>
        <taxon>Arthropoda</taxon>
        <taxon>Hexapoda</taxon>
        <taxon>Insecta</taxon>
        <taxon>Pterygota</taxon>
        <taxon>Neoptera</taxon>
        <taxon>Paraneoptera</taxon>
        <taxon>Hemiptera</taxon>
        <taxon>Heteroptera</taxon>
        <taxon>Panheteroptera</taxon>
        <taxon>Cimicomorpha</taxon>
        <taxon>Reduviidae</taxon>
        <taxon>Harpactorinae</taxon>
        <taxon>Harpactorini</taxon>
        <taxon>Rhynocoris</taxon>
    </lineage>
</organism>
<name>A0AAW1CLC5_9HEMI</name>
<evidence type="ECO:0000313" key="2">
    <source>
        <dbReference type="Proteomes" id="UP001461498"/>
    </source>
</evidence>
<evidence type="ECO:0000313" key="1">
    <source>
        <dbReference type="EMBL" id="KAK9499336.1"/>
    </source>
</evidence>